<feature type="transmembrane region" description="Helical" evidence="7">
    <location>
        <begin position="226"/>
        <end position="249"/>
    </location>
</feature>
<dbReference type="RefSeq" id="WP_103551680.1">
    <property type="nucleotide sequence ID" value="NZ_JBHJSK010000008.1"/>
</dbReference>
<evidence type="ECO:0000313" key="10">
    <source>
        <dbReference type="Proteomes" id="UP000236178"/>
    </source>
</evidence>
<dbReference type="SUPFAM" id="SSF103473">
    <property type="entry name" value="MFS general substrate transporter"/>
    <property type="match status" value="1"/>
</dbReference>
<dbReference type="PANTHER" id="PTHR42718:SF48">
    <property type="entry name" value="CONSERVED TWO-DOMAIN MEMBRANE PROTEIN-RELATED"/>
    <property type="match status" value="1"/>
</dbReference>
<dbReference type="Gene3D" id="1.20.1250.20">
    <property type="entry name" value="MFS general substrate transporter like domains"/>
    <property type="match status" value="1"/>
</dbReference>
<gene>
    <name evidence="9" type="ORF">CW362_24465</name>
</gene>
<feature type="compositionally biased region" description="Low complexity" evidence="6">
    <location>
        <begin position="463"/>
        <end position="485"/>
    </location>
</feature>
<keyword evidence="3 7" id="KW-1133">Transmembrane helix</keyword>
<evidence type="ECO:0000256" key="1">
    <source>
        <dbReference type="ARBA" id="ARBA00004651"/>
    </source>
</evidence>
<keyword evidence="2 7" id="KW-0812">Transmembrane</keyword>
<feature type="transmembrane region" description="Helical" evidence="7">
    <location>
        <begin position="433"/>
        <end position="456"/>
    </location>
</feature>
<comment type="caution">
    <text evidence="9">The sequence shown here is derived from an EMBL/GenBank/DDBJ whole genome shotgun (WGS) entry which is preliminary data.</text>
</comment>
<feature type="transmembrane region" description="Helical" evidence="7">
    <location>
        <begin position="365"/>
        <end position="389"/>
    </location>
</feature>
<dbReference type="PROSITE" id="PS00216">
    <property type="entry name" value="SUGAR_TRANSPORT_1"/>
    <property type="match status" value="1"/>
</dbReference>
<feature type="transmembrane region" description="Helical" evidence="7">
    <location>
        <begin position="202"/>
        <end position="220"/>
    </location>
</feature>
<feature type="transmembrane region" description="Helical" evidence="7">
    <location>
        <begin position="53"/>
        <end position="71"/>
    </location>
</feature>
<feature type="transmembrane region" description="Helical" evidence="7">
    <location>
        <begin position="335"/>
        <end position="353"/>
    </location>
</feature>
<feature type="transmembrane region" description="Helical" evidence="7">
    <location>
        <begin position="410"/>
        <end position="427"/>
    </location>
</feature>
<dbReference type="GO" id="GO:0022857">
    <property type="term" value="F:transmembrane transporter activity"/>
    <property type="evidence" value="ECO:0007669"/>
    <property type="project" value="InterPro"/>
</dbReference>
<evidence type="ECO:0000256" key="2">
    <source>
        <dbReference type="ARBA" id="ARBA00022692"/>
    </source>
</evidence>
<feature type="transmembrane region" description="Helical" evidence="7">
    <location>
        <begin position="112"/>
        <end position="131"/>
    </location>
</feature>
<evidence type="ECO:0000259" key="8">
    <source>
        <dbReference type="PROSITE" id="PS50850"/>
    </source>
</evidence>
<evidence type="ECO:0000256" key="7">
    <source>
        <dbReference type="SAM" id="Phobius"/>
    </source>
</evidence>
<dbReference type="Proteomes" id="UP000236178">
    <property type="component" value="Unassembled WGS sequence"/>
</dbReference>
<feature type="domain" description="Major facilitator superfamily (MFS) profile" evidence="8">
    <location>
        <begin position="16"/>
        <end position="459"/>
    </location>
</feature>
<feature type="transmembrane region" description="Helical" evidence="7">
    <location>
        <begin position="270"/>
        <end position="295"/>
    </location>
</feature>
<dbReference type="AlphaFoldDB" id="A0A2I0SKE7"/>
<feature type="transmembrane region" description="Helical" evidence="7">
    <location>
        <begin position="307"/>
        <end position="328"/>
    </location>
</feature>
<proteinExistence type="predicted"/>
<evidence type="ECO:0000256" key="4">
    <source>
        <dbReference type="ARBA" id="ARBA00023136"/>
    </source>
</evidence>
<evidence type="ECO:0000256" key="5">
    <source>
        <dbReference type="ARBA" id="ARBA00023251"/>
    </source>
</evidence>
<dbReference type="InterPro" id="IPR011701">
    <property type="entry name" value="MFS"/>
</dbReference>
<accession>A0A2I0SKE7</accession>
<feature type="transmembrane region" description="Helical" evidence="7">
    <location>
        <begin position="170"/>
        <end position="190"/>
    </location>
</feature>
<dbReference type="GO" id="GO:0046677">
    <property type="term" value="P:response to antibiotic"/>
    <property type="evidence" value="ECO:0007669"/>
    <property type="project" value="UniProtKB-KW"/>
</dbReference>
<dbReference type="PANTHER" id="PTHR42718">
    <property type="entry name" value="MAJOR FACILITATOR SUPERFAMILY MULTIDRUG TRANSPORTER MFSC"/>
    <property type="match status" value="1"/>
</dbReference>
<evidence type="ECO:0000313" key="9">
    <source>
        <dbReference type="EMBL" id="PKT70402.1"/>
    </source>
</evidence>
<dbReference type="CDD" id="cd17321">
    <property type="entry name" value="MFS_MMR_MDR_like"/>
    <property type="match status" value="1"/>
</dbReference>
<organism evidence="9 10">
    <name type="scientific">Streptomyces populi</name>
    <dbReference type="NCBI Taxonomy" id="2058924"/>
    <lineage>
        <taxon>Bacteria</taxon>
        <taxon>Bacillati</taxon>
        <taxon>Actinomycetota</taxon>
        <taxon>Actinomycetes</taxon>
        <taxon>Kitasatosporales</taxon>
        <taxon>Streptomycetaceae</taxon>
        <taxon>Streptomyces</taxon>
    </lineage>
</organism>
<protein>
    <submittedName>
        <fullName evidence="9">MFS transporter</fullName>
    </submittedName>
</protein>
<comment type="subcellular location">
    <subcellularLocation>
        <location evidence="1">Cell membrane</location>
        <topology evidence="1">Multi-pass membrane protein</topology>
    </subcellularLocation>
</comment>
<evidence type="ECO:0000256" key="6">
    <source>
        <dbReference type="SAM" id="MobiDB-lite"/>
    </source>
</evidence>
<keyword evidence="4 7" id="KW-0472">Membrane</keyword>
<dbReference type="InterPro" id="IPR036259">
    <property type="entry name" value="MFS_trans_sf"/>
</dbReference>
<sequence length="485" mass="48917">MNGSETPEQGPGYARIALLASGAMFLAILDSTIANLAVSDMHETFRGASISDFSWVITLYAIFFAALLAPAGRLADAVGRRALYTMGVGVFTVASLLCAVAPYLPFLLAARAIQGAGAAAMIPASLAVILFDTPPARRMAAIGLWSAAGSAAAAIGPSLGGVLIDASGWRSVFLINVPFGIALMAGVRAVRRSERVPGRFPDAVGSLALAIGMGGLVLGVTQGSDWGWGTSRTLGCLAAGAVVLAYGVLRARTQPVPAIDTTLWRSRTFSLANVVSFFYGAALYAWLLCGVLYLVNVWHYSELKAGFVLSPGAVFSAIAAVGIGRVLGRRASPRLMVIGGSLLIVGVGVWLVAVLPVEPHLVDLWIPTAAISGFGMGAVSTGVSTAAALSVPPAQFAGATGLNMAARQMGGALGIAVLASVLAGADISGTTAYAHVLLFCTVMAAVSGLAGLGLTLRPAPQPSASASAATTSATTGTAATTGGEA</sequence>
<name>A0A2I0SKE7_9ACTN</name>
<keyword evidence="5" id="KW-0046">Antibiotic resistance</keyword>
<keyword evidence="10" id="KW-1185">Reference proteome</keyword>
<feature type="region of interest" description="Disordered" evidence="6">
    <location>
        <begin position="462"/>
        <end position="485"/>
    </location>
</feature>
<dbReference type="InterPro" id="IPR005829">
    <property type="entry name" value="Sugar_transporter_CS"/>
</dbReference>
<dbReference type="Gene3D" id="1.20.1720.10">
    <property type="entry name" value="Multidrug resistance protein D"/>
    <property type="match status" value="1"/>
</dbReference>
<dbReference type="PROSITE" id="PS50850">
    <property type="entry name" value="MFS"/>
    <property type="match status" value="1"/>
</dbReference>
<dbReference type="Pfam" id="PF07690">
    <property type="entry name" value="MFS_1"/>
    <property type="match status" value="1"/>
</dbReference>
<feature type="transmembrane region" description="Helical" evidence="7">
    <location>
        <begin position="83"/>
        <end position="106"/>
    </location>
</feature>
<feature type="transmembrane region" description="Helical" evidence="7">
    <location>
        <begin position="143"/>
        <end position="164"/>
    </location>
</feature>
<dbReference type="InterPro" id="IPR020846">
    <property type="entry name" value="MFS_dom"/>
</dbReference>
<dbReference type="EMBL" id="PJOS01000051">
    <property type="protein sequence ID" value="PKT70402.1"/>
    <property type="molecule type" value="Genomic_DNA"/>
</dbReference>
<dbReference type="OrthoDB" id="7375466at2"/>
<dbReference type="GO" id="GO:0005886">
    <property type="term" value="C:plasma membrane"/>
    <property type="evidence" value="ECO:0007669"/>
    <property type="project" value="UniProtKB-SubCell"/>
</dbReference>
<evidence type="ECO:0000256" key="3">
    <source>
        <dbReference type="ARBA" id="ARBA00022989"/>
    </source>
</evidence>
<reference evidence="9 10" key="1">
    <citation type="submission" date="2017-12" db="EMBL/GenBank/DDBJ databases">
        <title>Streptomyces populusis sp. nov., a novel endophytic actinobacterium isolated from stems of Populus adenopoda Maxim.</title>
        <authorList>
            <person name="Wang Z."/>
        </authorList>
    </citation>
    <scope>NUCLEOTIDE SEQUENCE [LARGE SCALE GENOMIC DNA]</scope>
    <source>
        <strain evidence="9 10">A249</strain>
    </source>
</reference>
<feature type="transmembrane region" description="Helical" evidence="7">
    <location>
        <begin position="12"/>
        <end position="33"/>
    </location>
</feature>